<name>A0ABN7WBH6_GIGMA</name>
<accession>A0ABN7WBH6</accession>
<feature type="non-terminal residue" evidence="1">
    <location>
        <position position="1"/>
    </location>
</feature>
<dbReference type="Proteomes" id="UP000789901">
    <property type="component" value="Unassembled WGS sequence"/>
</dbReference>
<protein>
    <submittedName>
        <fullName evidence="1">44652_t:CDS:1</fullName>
    </submittedName>
</protein>
<evidence type="ECO:0000313" key="2">
    <source>
        <dbReference type="Proteomes" id="UP000789901"/>
    </source>
</evidence>
<comment type="caution">
    <text evidence="1">The sequence shown here is derived from an EMBL/GenBank/DDBJ whole genome shotgun (WGS) entry which is preliminary data.</text>
</comment>
<dbReference type="EMBL" id="CAJVQB010036250">
    <property type="protein sequence ID" value="CAG8823668.1"/>
    <property type="molecule type" value="Genomic_DNA"/>
</dbReference>
<evidence type="ECO:0000313" key="1">
    <source>
        <dbReference type="EMBL" id="CAG8823668.1"/>
    </source>
</evidence>
<reference evidence="1 2" key="1">
    <citation type="submission" date="2021-06" db="EMBL/GenBank/DDBJ databases">
        <authorList>
            <person name="Kallberg Y."/>
            <person name="Tangrot J."/>
            <person name="Rosling A."/>
        </authorList>
    </citation>
    <scope>NUCLEOTIDE SEQUENCE [LARGE SCALE GENOMIC DNA]</scope>
    <source>
        <strain evidence="1 2">120-4 pot B 10/14</strain>
    </source>
</reference>
<gene>
    <name evidence="1" type="ORF">GMARGA_LOCUS28399</name>
</gene>
<keyword evidence="2" id="KW-1185">Reference proteome</keyword>
<organism evidence="1 2">
    <name type="scientific">Gigaspora margarita</name>
    <dbReference type="NCBI Taxonomy" id="4874"/>
    <lineage>
        <taxon>Eukaryota</taxon>
        <taxon>Fungi</taxon>
        <taxon>Fungi incertae sedis</taxon>
        <taxon>Mucoromycota</taxon>
        <taxon>Glomeromycotina</taxon>
        <taxon>Glomeromycetes</taxon>
        <taxon>Diversisporales</taxon>
        <taxon>Gigasporaceae</taxon>
        <taxon>Gigaspora</taxon>
    </lineage>
</organism>
<sequence>QKTGTGTPRPWYRRKKGEAYEVNPWKNLAHQTKQSPKKQLRNVCCLAQTNKKAKFG</sequence>
<proteinExistence type="predicted"/>